<dbReference type="EMBL" id="JANLCJ010000208">
    <property type="protein sequence ID" value="MCS5736826.1"/>
    <property type="molecule type" value="Genomic_DNA"/>
</dbReference>
<dbReference type="RefSeq" id="WP_259543008.1">
    <property type="nucleotide sequence ID" value="NZ_JANLCJ010000208.1"/>
</dbReference>
<keyword evidence="2" id="KW-1185">Reference proteome</keyword>
<proteinExistence type="predicted"/>
<name>A0ABT2HAD1_9MICO</name>
<sequence>MKLLHLEVGDEFKLGGIGDTYKLVATDDNEFMQSGDLVVENQRTGHKAKLPETTEVTLINVV</sequence>
<comment type="caution">
    <text evidence="1">The sequence shown here is derived from an EMBL/GenBank/DDBJ whole genome shotgun (WGS) entry which is preliminary data.</text>
</comment>
<gene>
    <name evidence="1" type="ORF">N1032_24145</name>
</gene>
<accession>A0ABT2HAD1</accession>
<organism evidence="1 2">
    <name type="scientific">Herbiconiux daphne</name>
    <dbReference type="NCBI Taxonomy" id="2970914"/>
    <lineage>
        <taxon>Bacteria</taxon>
        <taxon>Bacillati</taxon>
        <taxon>Actinomycetota</taxon>
        <taxon>Actinomycetes</taxon>
        <taxon>Micrococcales</taxon>
        <taxon>Microbacteriaceae</taxon>
        <taxon>Herbiconiux</taxon>
    </lineage>
</organism>
<reference evidence="1" key="1">
    <citation type="submission" date="2022-08" db="EMBL/GenBank/DDBJ databases">
        <authorList>
            <person name="Deng Y."/>
            <person name="Han X.-F."/>
            <person name="Zhang Y.-Q."/>
        </authorList>
    </citation>
    <scope>NUCLEOTIDE SEQUENCE</scope>
    <source>
        <strain evidence="1">CPCC 203386</strain>
    </source>
</reference>
<evidence type="ECO:0000313" key="2">
    <source>
        <dbReference type="Proteomes" id="UP001165586"/>
    </source>
</evidence>
<evidence type="ECO:0000313" key="1">
    <source>
        <dbReference type="EMBL" id="MCS5736826.1"/>
    </source>
</evidence>
<protein>
    <submittedName>
        <fullName evidence="1">Uncharacterized protein</fullName>
    </submittedName>
</protein>
<dbReference type="Proteomes" id="UP001165586">
    <property type="component" value="Unassembled WGS sequence"/>
</dbReference>